<dbReference type="RefSeq" id="WP_094264292.1">
    <property type="nucleotide sequence ID" value="NZ_NOWF01000005.1"/>
</dbReference>
<dbReference type="SUPFAM" id="SSF53697">
    <property type="entry name" value="SIS domain"/>
    <property type="match status" value="1"/>
</dbReference>
<dbReference type="SUPFAM" id="SSF46689">
    <property type="entry name" value="Homeodomain-like"/>
    <property type="match status" value="1"/>
</dbReference>
<dbReference type="PANTHER" id="PTHR30514:SF18">
    <property type="entry name" value="RPIR-FAMILY TRANSCRIPTIONAL REGULATOR"/>
    <property type="match status" value="1"/>
</dbReference>
<dbReference type="InterPro" id="IPR001347">
    <property type="entry name" value="SIS_dom"/>
</dbReference>
<evidence type="ECO:0008006" key="8">
    <source>
        <dbReference type="Google" id="ProtNLM"/>
    </source>
</evidence>
<evidence type="ECO:0000259" key="4">
    <source>
        <dbReference type="PROSITE" id="PS51071"/>
    </source>
</evidence>
<feature type="domain" description="HTH rpiR-type" evidence="4">
    <location>
        <begin position="5"/>
        <end position="81"/>
    </location>
</feature>
<dbReference type="InterPro" id="IPR009057">
    <property type="entry name" value="Homeodomain-like_sf"/>
</dbReference>
<dbReference type="AlphaFoldDB" id="A0A235B5W8"/>
<keyword evidence="1" id="KW-0805">Transcription regulation</keyword>
<evidence type="ECO:0000256" key="1">
    <source>
        <dbReference type="ARBA" id="ARBA00023015"/>
    </source>
</evidence>
<name>A0A235B5W8_9BACL</name>
<feature type="domain" description="SIS" evidence="5">
    <location>
        <begin position="128"/>
        <end position="264"/>
    </location>
</feature>
<evidence type="ECO:0000256" key="3">
    <source>
        <dbReference type="ARBA" id="ARBA00023163"/>
    </source>
</evidence>
<dbReference type="GO" id="GO:1901135">
    <property type="term" value="P:carbohydrate derivative metabolic process"/>
    <property type="evidence" value="ECO:0007669"/>
    <property type="project" value="InterPro"/>
</dbReference>
<dbReference type="GO" id="GO:0003677">
    <property type="term" value="F:DNA binding"/>
    <property type="evidence" value="ECO:0007669"/>
    <property type="project" value="UniProtKB-KW"/>
</dbReference>
<dbReference type="GO" id="GO:0003700">
    <property type="term" value="F:DNA-binding transcription factor activity"/>
    <property type="evidence" value="ECO:0007669"/>
    <property type="project" value="InterPro"/>
</dbReference>
<keyword evidence="2" id="KW-0238">DNA-binding</keyword>
<dbReference type="PROSITE" id="PS51071">
    <property type="entry name" value="HTH_RPIR"/>
    <property type="match status" value="1"/>
</dbReference>
<dbReference type="GO" id="GO:0097367">
    <property type="term" value="F:carbohydrate derivative binding"/>
    <property type="evidence" value="ECO:0007669"/>
    <property type="project" value="InterPro"/>
</dbReference>
<reference evidence="6 7" key="1">
    <citation type="submission" date="2017-07" db="EMBL/GenBank/DDBJ databases">
        <title>The genome sequence of Paludifilum halophilum highlights mechanisms for microbial adaptation to high salt environemnts.</title>
        <authorList>
            <person name="Belbahri L."/>
        </authorList>
    </citation>
    <scope>NUCLEOTIDE SEQUENCE [LARGE SCALE GENOMIC DNA]</scope>
    <source>
        <strain evidence="6 7">DSM 102817</strain>
    </source>
</reference>
<comment type="caution">
    <text evidence="6">The sequence shown here is derived from an EMBL/GenBank/DDBJ whole genome shotgun (WGS) entry which is preliminary data.</text>
</comment>
<accession>A0A235B5W8</accession>
<dbReference type="Gene3D" id="1.10.10.10">
    <property type="entry name" value="Winged helix-like DNA-binding domain superfamily/Winged helix DNA-binding domain"/>
    <property type="match status" value="1"/>
</dbReference>
<dbReference type="InterPro" id="IPR036388">
    <property type="entry name" value="WH-like_DNA-bd_sf"/>
</dbReference>
<dbReference type="InterPro" id="IPR035472">
    <property type="entry name" value="RpiR-like_SIS"/>
</dbReference>
<proteinExistence type="predicted"/>
<dbReference type="InterPro" id="IPR000281">
    <property type="entry name" value="HTH_RpiR"/>
</dbReference>
<dbReference type="InterPro" id="IPR047640">
    <property type="entry name" value="RpiR-like"/>
</dbReference>
<dbReference type="Pfam" id="PF01418">
    <property type="entry name" value="HTH_6"/>
    <property type="match status" value="1"/>
</dbReference>
<evidence type="ECO:0000313" key="7">
    <source>
        <dbReference type="Proteomes" id="UP000215459"/>
    </source>
</evidence>
<dbReference type="Proteomes" id="UP000215459">
    <property type="component" value="Unassembled WGS sequence"/>
</dbReference>
<keyword evidence="7" id="KW-1185">Reference proteome</keyword>
<evidence type="ECO:0000259" key="5">
    <source>
        <dbReference type="PROSITE" id="PS51464"/>
    </source>
</evidence>
<dbReference type="InterPro" id="IPR046348">
    <property type="entry name" value="SIS_dom_sf"/>
</dbReference>
<evidence type="ECO:0000313" key="6">
    <source>
        <dbReference type="EMBL" id="OYD07621.1"/>
    </source>
</evidence>
<keyword evidence="3" id="KW-0804">Transcription</keyword>
<gene>
    <name evidence="6" type="ORF">CHM34_09065</name>
</gene>
<dbReference type="EMBL" id="NOWF01000005">
    <property type="protein sequence ID" value="OYD07621.1"/>
    <property type="molecule type" value="Genomic_DNA"/>
</dbReference>
<dbReference type="PROSITE" id="PS51464">
    <property type="entry name" value="SIS"/>
    <property type="match status" value="1"/>
</dbReference>
<dbReference type="PANTHER" id="PTHR30514">
    <property type="entry name" value="GLUCOKINASE"/>
    <property type="match status" value="1"/>
</dbReference>
<dbReference type="Gene3D" id="3.40.50.10490">
    <property type="entry name" value="Glucose-6-phosphate isomerase like protein, domain 1"/>
    <property type="match status" value="1"/>
</dbReference>
<dbReference type="CDD" id="cd05013">
    <property type="entry name" value="SIS_RpiR"/>
    <property type="match status" value="1"/>
</dbReference>
<organism evidence="6 7">
    <name type="scientific">Paludifilum halophilum</name>
    <dbReference type="NCBI Taxonomy" id="1642702"/>
    <lineage>
        <taxon>Bacteria</taxon>
        <taxon>Bacillati</taxon>
        <taxon>Bacillota</taxon>
        <taxon>Bacilli</taxon>
        <taxon>Bacillales</taxon>
        <taxon>Thermoactinomycetaceae</taxon>
        <taxon>Paludifilum</taxon>
    </lineage>
</organism>
<dbReference type="Pfam" id="PF01380">
    <property type="entry name" value="SIS"/>
    <property type="match status" value="1"/>
</dbReference>
<sequence>MEEKEDVFRRIRNKSAEMSKAQKKIALFIERYPDTAPFLTAAKLAETAEVGEATVVRFAVFLGYSGYSEMQRSLQERMRERLTTVDRLELSEDVYPEESHVAYEVLNDDLSNLKQTMSMMNASSFAEAVDRITRARRIQVVAFRSSHALGYFLTFYLNLLLQNTQFIANSDTMFERLSTLGREDLVIGIGFPRYTARTVQALSFSRIRNVQTLALTDSNGSPLAREAGTYLVASSRLPSFVDSFTAPLSLINALLTAVGRNSKPKVARRLRDMEQLWDQEGIYFPEP</sequence>
<protein>
    <recommendedName>
        <fullName evidence="8">RpiR family transcriptional regulator</fullName>
    </recommendedName>
</protein>
<evidence type="ECO:0000256" key="2">
    <source>
        <dbReference type="ARBA" id="ARBA00023125"/>
    </source>
</evidence>